<gene>
    <name evidence="2" type="ORF">SAMN05216282_11075</name>
</gene>
<evidence type="ECO:0000313" key="3">
    <source>
        <dbReference type="Proteomes" id="UP000198701"/>
    </source>
</evidence>
<dbReference type="AlphaFoldDB" id="A0A1G9DX19"/>
<organism evidence="2 3">
    <name type="scientific">Cryobacterium psychrotolerans</name>
    <dbReference type="NCBI Taxonomy" id="386301"/>
    <lineage>
        <taxon>Bacteria</taxon>
        <taxon>Bacillati</taxon>
        <taxon>Actinomycetota</taxon>
        <taxon>Actinomycetes</taxon>
        <taxon>Micrococcales</taxon>
        <taxon>Microbacteriaceae</taxon>
        <taxon>Cryobacterium</taxon>
    </lineage>
</organism>
<feature type="transmembrane region" description="Helical" evidence="1">
    <location>
        <begin position="65"/>
        <end position="87"/>
    </location>
</feature>
<evidence type="ECO:0000313" key="2">
    <source>
        <dbReference type="EMBL" id="SDK68413.1"/>
    </source>
</evidence>
<feature type="transmembrane region" description="Helical" evidence="1">
    <location>
        <begin position="129"/>
        <end position="149"/>
    </location>
</feature>
<protein>
    <submittedName>
        <fullName evidence="2">Predicted membrane protein</fullName>
    </submittedName>
</protein>
<dbReference type="Proteomes" id="UP000198701">
    <property type="component" value="Unassembled WGS sequence"/>
</dbReference>
<feature type="transmembrane region" description="Helical" evidence="1">
    <location>
        <begin position="99"/>
        <end position="123"/>
    </location>
</feature>
<dbReference type="RefSeq" id="WP_092323682.1">
    <property type="nucleotide sequence ID" value="NZ_FNFU01000010.1"/>
</dbReference>
<name>A0A1G9DX19_9MICO</name>
<dbReference type="EMBL" id="FNFU01000010">
    <property type="protein sequence ID" value="SDK68413.1"/>
    <property type="molecule type" value="Genomic_DNA"/>
</dbReference>
<sequence>MTKDIATAALNRGNRTRGPRGQWLAPAGLILLALIPVLAGAARLTELTGGAVATPQNARFLDSPVPVVTHIVSVTVYSLLGAFQFVPALRRRRGGWHRLAGRILIPAGLLAALSGMWMAVFYPHPPGDGAILLVLRLVFGCAMVASIGLGIRGIVRRDFIGHSAWMTRAYAIGVGAGTQALVLIPQSIIFGSSNELSRAVFIGAAWLINLAVAEYVIRRRARPARNAFSPSTTAPLITTP</sequence>
<feature type="transmembrane region" description="Helical" evidence="1">
    <location>
        <begin position="196"/>
        <end position="217"/>
    </location>
</feature>
<dbReference type="STRING" id="386301.SAMN05216282_11075"/>
<evidence type="ECO:0000256" key="1">
    <source>
        <dbReference type="SAM" id="Phobius"/>
    </source>
</evidence>
<reference evidence="2 3" key="1">
    <citation type="submission" date="2016-10" db="EMBL/GenBank/DDBJ databases">
        <authorList>
            <person name="de Groot N.N."/>
        </authorList>
    </citation>
    <scope>NUCLEOTIDE SEQUENCE [LARGE SCALE GENOMIC DNA]</scope>
    <source>
        <strain evidence="2 3">CGMCC 1.5382</strain>
    </source>
</reference>
<keyword evidence="3" id="KW-1185">Reference proteome</keyword>
<keyword evidence="1" id="KW-1133">Transmembrane helix</keyword>
<dbReference type="InterPro" id="IPR018750">
    <property type="entry name" value="DUF2306_membrane"/>
</dbReference>
<feature type="transmembrane region" description="Helical" evidence="1">
    <location>
        <begin position="169"/>
        <end position="190"/>
    </location>
</feature>
<keyword evidence="1" id="KW-0472">Membrane</keyword>
<keyword evidence="1" id="KW-0812">Transmembrane</keyword>
<dbReference type="OrthoDB" id="4698148at2"/>
<proteinExistence type="predicted"/>
<dbReference type="Pfam" id="PF10067">
    <property type="entry name" value="DUF2306"/>
    <property type="match status" value="1"/>
</dbReference>
<feature type="transmembrane region" description="Helical" evidence="1">
    <location>
        <begin position="23"/>
        <end position="45"/>
    </location>
</feature>
<accession>A0A1G9DX19</accession>